<evidence type="ECO:0000313" key="6">
    <source>
        <dbReference type="EMBL" id="MBM7083768.1"/>
    </source>
</evidence>
<dbReference type="RefSeq" id="WP_204958881.1">
    <property type="nucleotide sequence ID" value="NZ_JAFEUO010000003.1"/>
</dbReference>
<feature type="chain" id="PRO_5046861661" description="Alpha/beta hydrolase family protein" evidence="5">
    <location>
        <begin position="29"/>
        <end position="443"/>
    </location>
</feature>
<evidence type="ECO:0000256" key="5">
    <source>
        <dbReference type="SAM" id="SignalP"/>
    </source>
</evidence>
<dbReference type="PROSITE" id="PS51257">
    <property type="entry name" value="PROKAR_LIPOPROTEIN"/>
    <property type="match status" value="1"/>
</dbReference>
<feature type="region of interest" description="Disordered" evidence="4">
    <location>
        <begin position="30"/>
        <end position="60"/>
    </location>
</feature>
<keyword evidence="3" id="KW-0443">Lipid metabolism</keyword>
<comment type="caution">
    <text evidence="6">The sequence shown here is derived from an EMBL/GenBank/DDBJ whole genome shotgun (WGS) entry which is preliminary data.</text>
</comment>
<organism evidence="6 7">
    <name type="scientific">Micromonospora humidisoli</name>
    <dbReference type="NCBI Taxonomy" id="2807622"/>
    <lineage>
        <taxon>Bacteria</taxon>
        <taxon>Bacillati</taxon>
        <taxon>Actinomycetota</taxon>
        <taxon>Actinomycetes</taxon>
        <taxon>Micromonosporales</taxon>
        <taxon>Micromonosporaceae</taxon>
        <taxon>Micromonospora</taxon>
    </lineage>
</organism>
<evidence type="ECO:0000256" key="1">
    <source>
        <dbReference type="ARBA" id="ARBA00022801"/>
    </source>
</evidence>
<evidence type="ECO:0000313" key="7">
    <source>
        <dbReference type="Proteomes" id="UP000809587"/>
    </source>
</evidence>
<keyword evidence="2" id="KW-0442">Lipid degradation</keyword>
<proteinExistence type="predicted"/>
<dbReference type="Pfam" id="PF03403">
    <property type="entry name" value="PAF-AH_p_II"/>
    <property type="match status" value="1"/>
</dbReference>
<accession>A0ABS2JB53</accession>
<protein>
    <recommendedName>
        <fullName evidence="8">Alpha/beta hydrolase family protein</fullName>
    </recommendedName>
</protein>
<feature type="signal peptide" evidence="5">
    <location>
        <begin position="1"/>
        <end position="28"/>
    </location>
</feature>
<keyword evidence="1" id="KW-0378">Hydrolase</keyword>
<gene>
    <name evidence="6" type="ORF">JQN84_14695</name>
</gene>
<keyword evidence="7" id="KW-1185">Reference proteome</keyword>
<evidence type="ECO:0000256" key="3">
    <source>
        <dbReference type="ARBA" id="ARBA00023098"/>
    </source>
</evidence>
<dbReference type="PANTHER" id="PTHR10272:SF0">
    <property type="entry name" value="PLATELET-ACTIVATING FACTOR ACETYLHYDROLASE"/>
    <property type="match status" value="1"/>
</dbReference>
<name>A0ABS2JB53_9ACTN</name>
<dbReference type="PANTHER" id="PTHR10272">
    <property type="entry name" value="PLATELET-ACTIVATING FACTOR ACETYLHYDROLASE"/>
    <property type="match status" value="1"/>
</dbReference>
<dbReference type="InterPro" id="IPR029058">
    <property type="entry name" value="AB_hydrolase_fold"/>
</dbReference>
<dbReference type="Proteomes" id="UP000809587">
    <property type="component" value="Unassembled WGS sequence"/>
</dbReference>
<reference evidence="6 7" key="1">
    <citation type="submission" date="2021-02" db="EMBL/GenBank/DDBJ databases">
        <authorList>
            <person name="Lee D.-H."/>
        </authorList>
    </citation>
    <scope>NUCLEOTIDE SEQUENCE [LARGE SCALE GENOMIC DNA]</scope>
    <source>
        <strain evidence="6 7">MMS20-R2-29</strain>
    </source>
</reference>
<dbReference type="EMBL" id="JAFEUO010000003">
    <property type="protein sequence ID" value="MBM7083768.1"/>
    <property type="molecule type" value="Genomic_DNA"/>
</dbReference>
<sequence length="443" mass="48058">MARRIRTALFAALVAGCLTLTNAAPTFAAGTVEPSTRHPGDGPTWRPGDGPARLRLPTPTGPYPVGTVDLHLVDRSRTDPWATTPASRELMVSLWYPATDVDRFPRAPHMLPGAAAHFGSADGVGTSLYDIPAGAVDFAATRTSGHRGAPMARRARPFPVVLYSPGAGDPRTWNTTVVQDLASRGYVVVTVDHTYETSEVEFPDGRVLTTVLPQLFEQAQQPDDFQRLAARVFDTRVADIRFVLDQLAALHRGGNPDAEGRPLPRGVAGGLDLRRAGMFGVSAGGITALQVMSEDSRIRAAIDMDGSIESPIVPDALRLWPVTRTGLDRPFMFVGDAGTDHRQTPSWRMLWDNSTGWRVDLRLDGAPSEDAYKDIVPLLPQIARQLGLPDSFVTETIGTLDPARAVRTQETLVTAFFDRWLRGRDGHLLDGPSPRLPGVTFIP</sequence>
<dbReference type="Gene3D" id="3.40.50.1820">
    <property type="entry name" value="alpha/beta hydrolase"/>
    <property type="match status" value="1"/>
</dbReference>
<dbReference type="SUPFAM" id="SSF53474">
    <property type="entry name" value="alpha/beta-Hydrolases"/>
    <property type="match status" value="1"/>
</dbReference>
<evidence type="ECO:0000256" key="2">
    <source>
        <dbReference type="ARBA" id="ARBA00022963"/>
    </source>
</evidence>
<evidence type="ECO:0000256" key="4">
    <source>
        <dbReference type="SAM" id="MobiDB-lite"/>
    </source>
</evidence>
<evidence type="ECO:0008006" key="8">
    <source>
        <dbReference type="Google" id="ProtNLM"/>
    </source>
</evidence>
<keyword evidence="5" id="KW-0732">Signal</keyword>